<name>A0AAV3QZC7_LITER</name>
<evidence type="ECO:0000313" key="1">
    <source>
        <dbReference type="EMBL" id="GAA0169507.1"/>
    </source>
</evidence>
<protein>
    <submittedName>
        <fullName evidence="1">Uncharacterized protein</fullName>
    </submittedName>
</protein>
<reference evidence="1 2" key="1">
    <citation type="submission" date="2024-01" db="EMBL/GenBank/DDBJ databases">
        <title>The complete chloroplast genome sequence of Lithospermum erythrorhizon: insights into the phylogenetic relationship among Boraginaceae species and the maternal lineages of purple gromwells.</title>
        <authorList>
            <person name="Okada T."/>
            <person name="Watanabe K."/>
        </authorList>
    </citation>
    <scope>NUCLEOTIDE SEQUENCE [LARGE SCALE GENOMIC DNA]</scope>
</reference>
<keyword evidence="2" id="KW-1185">Reference proteome</keyword>
<organism evidence="1 2">
    <name type="scientific">Lithospermum erythrorhizon</name>
    <name type="common">Purple gromwell</name>
    <name type="synonym">Lithospermum officinale var. erythrorhizon</name>
    <dbReference type="NCBI Taxonomy" id="34254"/>
    <lineage>
        <taxon>Eukaryota</taxon>
        <taxon>Viridiplantae</taxon>
        <taxon>Streptophyta</taxon>
        <taxon>Embryophyta</taxon>
        <taxon>Tracheophyta</taxon>
        <taxon>Spermatophyta</taxon>
        <taxon>Magnoliopsida</taxon>
        <taxon>eudicotyledons</taxon>
        <taxon>Gunneridae</taxon>
        <taxon>Pentapetalae</taxon>
        <taxon>asterids</taxon>
        <taxon>lamiids</taxon>
        <taxon>Boraginales</taxon>
        <taxon>Boraginaceae</taxon>
        <taxon>Boraginoideae</taxon>
        <taxon>Lithospermeae</taxon>
        <taxon>Lithospermum</taxon>
    </lineage>
</organism>
<gene>
    <name evidence="1" type="ORF">LIER_23977</name>
</gene>
<dbReference type="EMBL" id="BAABME010006870">
    <property type="protein sequence ID" value="GAA0169507.1"/>
    <property type="molecule type" value="Genomic_DNA"/>
</dbReference>
<dbReference type="AlphaFoldDB" id="A0AAV3QZC7"/>
<proteinExistence type="predicted"/>
<evidence type="ECO:0000313" key="2">
    <source>
        <dbReference type="Proteomes" id="UP001454036"/>
    </source>
</evidence>
<accession>A0AAV3QZC7</accession>
<dbReference type="Proteomes" id="UP001454036">
    <property type="component" value="Unassembled WGS sequence"/>
</dbReference>
<comment type="caution">
    <text evidence="1">The sequence shown here is derived from an EMBL/GenBank/DDBJ whole genome shotgun (WGS) entry which is preliminary data.</text>
</comment>
<sequence length="118" mass="13158">MDNLPLCKLQGGGMHLVLHTRNPSNSSTRKNLPSTLHPPKSLTVPWLAPKELLFSNCHPPQEIQAASASMALVDSESSFYQHALELDGELASEWAKVDRLCQWLQELHPQVFAVEHLP</sequence>